<dbReference type="AlphaFoldDB" id="A0A0J8DBD2"/>
<accession>A0A0J8DBD2</accession>
<comment type="caution">
    <text evidence="1">The sequence shown here is derived from an EMBL/GenBank/DDBJ whole genome shotgun (WGS) entry which is preliminary data.</text>
</comment>
<evidence type="ECO:0000313" key="1">
    <source>
        <dbReference type="EMBL" id="KMT21598.1"/>
    </source>
</evidence>
<dbReference type="RefSeq" id="WP_242844968.1">
    <property type="nucleotide sequence ID" value="NZ_LFVU01000027.1"/>
</dbReference>
<name>A0A0J8DBD2_CLOCY</name>
<gene>
    <name evidence="1" type="ORF">CLCY_2c03600</name>
</gene>
<sequence>MPIPKGIAGEAILEKYFPSEEWENNIFCSTGELKAISDYTGLNFKEIESLTYVEYLLFKKDAWVFNLKQSENGQEFLKTLYRLRQTKADINAIRKFNERRG</sequence>
<keyword evidence="2" id="KW-1185">Reference proteome</keyword>
<proteinExistence type="predicted"/>
<organism evidence="1 2">
    <name type="scientific">Clostridium cylindrosporum DSM 605</name>
    <dbReference type="NCBI Taxonomy" id="1121307"/>
    <lineage>
        <taxon>Bacteria</taxon>
        <taxon>Bacillati</taxon>
        <taxon>Bacillota</taxon>
        <taxon>Clostridia</taxon>
        <taxon>Eubacteriales</taxon>
        <taxon>Clostridiaceae</taxon>
        <taxon>Clostridium</taxon>
    </lineage>
</organism>
<evidence type="ECO:0000313" key="2">
    <source>
        <dbReference type="Proteomes" id="UP000036756"/>
    </source>
</evidence>
<reference evidence="1 2" key="1">
    <citation type="submission" date="2015-06" db="EMBL/GenBank/DDBJ databases">
        <title>Draft genome sequence of the purine-degrading Clostridium cylindrosporum HC-1 (DSM 605).</title>
        <authorList>
            <person name="Poehlein A."/>
            <person name="Schiel-Bengelsdorf B."/>
            <person name="Bengelsdorf F."/>
            <person name="Daniel R."/>
            <person name="Duerre P."/>
        </authorList>
    </citation>
    <scope>NUCLEOTIDE SEQUENCE [LARGE SCALE GENOMIC DNA]</scope>
    <source>
        <strain evidence="1 2">DSM 605</strain>
    </source>
</reference>
<dbReference type="EMBL" id="LFVU01000027">
    <property type="protein sequence ID" value="KMT21598.1"/>
    <property type="molecule type" value="Genomic_DNA"/>
</dbReference>
<dbReference type="PATRIC" id="fig|1121307.3.peg.1218"/>
<dbReference type="STRING" id="1121307.CLCY_2c03600"/>
<protein>
    <submittedName>
        <fullName evidence="1">Uncharacterized protein</fullName>
    </submittedName>
</protein>
<dbReference type="Proteomes" id="UP000036756">
    <property type="component" value="Unassembled WGS sequence"/>
</dbReference>